<name>A0AAV4CEL8_9GAST</name>
<organism evidence="1 2">
    <name type="scientific">Plakobranchus ocellatus</name>
    <dbReference type="NCBI Taxonomy" id="259542"/>
    <lineage>
        <taxon>Eukaryota</taxon>
        <taxon>Metazoa</taxon>
        <taxon>Spiralia</taxon>
        <taxon>Lophotrochozoa</taxon>
        <taxon>Mollusca</taxon>
        <taxon>Gastropoda</taxon>
        <taxon>Heterobranchia</taxon>
        <taxon>Euthyneura</taxon>
        <taxon>Panpulmonata</taxon>
        <taxon>Sacoglossa</taxon>
        <taxon>Placobranchoidea</taxon>
        <taxon>Plakobranchidae</taxon>
        <taxon>Plakobranchus</taxon>
    </lineage>
</organism>
<proteinExistence type="predicted"/>
<sequence>MRLIHRKLIPAFRPFSSQATGGRLDVEAAKQRKLFDEVLSSETAVITLASRAPHNLRSYSCRRFTCPRPNLRSVQKSGRVLSQFARKSLVG</sequence>
<reference evidence="1 2" key="1">
    <citation type="journal article" date="2021" name="Elife">
        <title>Chloroplast acquisition without the gene transfer in kleptoplastic sea slugs, Plakobranchus ocellatus.</title>
        <authorList>
            <person name="Maeda T."/>
            <person name="Takahashi S."/>
            <person name="Yoshida T."/>
            <person name="Shimamura S."/>
            <person name="Takaki Y."/>
            <person name="Nagai Y."/>
            <person name="Toyoda A."/>
            <person name="Suzuki Y."/>
            <person name="Arimoto A."/>
            <person name="Ishii H."/>
            <person name="Satoh N."/>
            <person name="Nishiyama T."/>
            <person name="Hasebe M."/>
            <person name="Maruyama T."/>
            <person name="Minagawa J."/>
            <person name="Obokata J."/>
            <person name="Shigenobu S."/>
        </authorList>
    </citation>
    <scope>NUCLEOTIDE SEQUENCE [LARGE SCALE GENOMIC DNA]</scope>
</reference>
<keyword evidence="2" id="KW-1185">Reference proteome</keyword>
<gene>
    <name evidence="1" type="ORF">PoB_005630200</name>
</gene>
<evidence type="ECO:0000313" key="2">
    <source>
        <dbReference type="Proteomes" id="UP000735302"/>
    </source>
</evidence>
<dbReference type="EMBL" id="BLXT01006199">
    <property type="protein sequence ID" value="GFO29797.1"/>
    <property type="molecule type" value="Genomic_DNA"/>
</dbReference>
<comment type="caution">
    <text evidence="1">The sequence shown here is derived from an EMBL/GenBank/DDBJ whole genome shotgun (WGS) entry which is preliminary data.</text>
</comment>
<dbReference type="Proteomes" id="UP000735302">
    <property type="component" value="Unassembled WGS sequence"/>
</dbReference>
<evidence type="ECO:0000313" key="1">
    <source>
        <dbReference type="EMBL" id="GFO29797.1"/>
    </source>
</evidence>
<protein>
    <submittedName>
        <fullName evidence="1">Uncharacterized protein</fullName>
    </submittedName>
</protein>
<accession>A0AAV4CEL8</accession>
<dbReference type="AlphaFoldDB" id="A0AAV4CEL8"/>